<keyword evidence="11" id="KW-1185">Reference proteome</keyword>
<keyword evidence="7" id="KW-0594">Phospholipid biosynthesis</keyword>
<gene>
    <name evidence="10" type="ORF">H8S33_04900</name>
</gene>
<dbReference type="EC" id="2.3.1.51" evidence="7"/>
<comment type="similarity">
    <text evidence="2 7">Belongs to the 1-acyl-sn-glycerol-3-phosphate acyltransferase family.</text>
</comment>
<accession>A0A923L464</accession>
<evidence type="ECO:0000256" key="4">
    <source>
        <dbReference type="ARBA" id="ARBA00022679"/>
    </source>
</evidence>
<evidence type="ECO:0000256" key="3">
    <source>
        <dbReference type="ARBA" id="ARBA00022516"/>
    </source>
</evidence>
<keyword evidence="6 7" id="KW-0012">Acyltransferase</keyword>
<evidence type="ECO:0000313" key="10">
    <source>
        <dbReference type="EMBL" id="MBC5636165.1"/>
    </source>
</evidence>
<protein>
    <recommendedName>
        <fullName evidence="7">1-acyl-sn-glycerol-3-phosphate acyltransferase</fullName>
        <ecNumber evidence="7">2.3.1.51</ecNumber>
    </recommendedName>
</protein>
<dbReference type="SUPFAM" id="SSF69593">
    <property type="entry name" value="Glycerol-3-phosphate (1)-acyltransferase"/>
    <property type="match status" value="1"/>
</dbReference>
<keyword evidence="4 7" id="KW-0808">Transferase</keyword>
<evidence type="ECO:0000256" key="8">
    <source>
        <dbReference type="SAM" id="Phobius"/>
    </source>
</evidence>
<keyword evidence="7" id="KW-1208">Phospholipid metabolism</keyword>
<evidence type="ECO:0000313" key="11">
    <source>
        <dbReference type="Proteomes" id="UP000637359"/>
    </source>
</evidence>
<dbReference type="CDD" id="cd07989">
    <property type="entry name" value="LPLAT_AGPAT-like"/>
    <property type="match status" value="1"/>
</dbReference>
<dbReference type="InterPro" id="IPR004552">
    <property type="entry name" value="AGP_acyltrans"/>
</dbReference>
<comment type="domain">
    <text evidence="7">The HXXXXD motif is essential for acyltransferase activity and may constitute the binding site for the phosphate moiety of the glycerol-3-phosphate.</text>
</comment>
<dbReference type="PANTHER" id="PTHR10434">
    <property type="entry name" value="1-ACYL-SN-GLYCEROL-3-PHOSPHATE ACYLTRANSFERASE"/>
    <property type="match status" value="1"/>
</dbReference>
<comment type="catalytic activity">
    <reaction evidence="7">
        <text>a 1-acyl-sn-glycero-3-phosphate + an acyl-CoA = a 1,2-diacyl-sn-glycero-3-phosphate + CoA</text>
        <dbReference type="Rhea" id="RHEA:19709"/>
        <dbReference type="ChEBI" id="CHEBI:57287"/>
        <dbReference type="ChEBI" id="CHEBI:57970"/>
        <dbReference type="ChEBI" id="CHEBI:58342"/>
        <dbReference type="ChEBI" id="CHEBI:58608"/>
        <dbReference type="EC" id="2.3.1.51"/>
    </reaction>
</comment>
<dbReference type="GO" id="GO:0003841">
    <property type="term" value="F:1-acylglycerol-3-phosphate O-acyltransferase activity"/>
    <property type="evidence" value="ECO:0007669"/>
    <property type="project" value="UniProtKB-UniRule"/>
</dbReference>
<keyword evidence="8" id="KW-0472">Membrane</keyword>
<dbReference type="NCBIfam" id="TIGR00530">
    <property type="entry name" value="AGP_acyltrn"/>
    <property type="match status" value="1"/>
</dbReference>
<dbReference type="GO" id="GO:0016020">
    <property type="term" value="C:membrane"/>
    <property type="evidence" value="ECO:0007669"/>
    <property type="project" value="InterPro"/>
</dbReference>
<dbReference type="PANTHER" id="PTHR10434:SF64">
    <property type="entry name" value="1-ACYL-SN-GLYCEROL-3-PHOSPHATE ACYLTRANSFERASE-RELATED"/>
    <property type="match status" value="1"/>
</dbReference>
<reference evidence="10" key="1">
    <citation type="submission" date="2020-08" db="EMBL/GenBank/DDBJ databases">
        <title>Genome public.</title>
        <authorList>
            <person name="Liu C."/>
            <person name="Sun Q."/>
        </authorList>
    </citation>
    <scope>NUCLEOTIDE SEQUENCE</scope>
    <source>
        <strain evidence="10">BX22</strain>
    </source>
</reference>
<evidence type="ECO:0000256" key="5">
    <source>
        <dbReference type="ARBA" id="ARBA00023098"/>
    </source>
</evidence>
<keyword evidence="8" id="KW-1133">Transmembrane helix</keyword>
<dbReference type="EMBL" id="JACOOL010000003">
    <property type="protein sequence ID" value="MBC5636165.1"/>
    <property type="molecule type" value="Genomic_DNA"/>
</dbReference>
<proteinExistence type="inferred from homology"/>
<evidence type="ECO:0000256" key="2">
    <source>
        <dbReference type="ARBA" id="ARBA00008655"/>
    </source>
</evidence>
<evidence type="ECO:0000259" key="9">
    <source>
        <dbReference type="SMART" id="SM00563"/>
    </source>
</evidence>
<comment type="caution">
    <text evidence="10">The sequence shown here is derived from an EMBL/GenBank/DDBJ whole genome shotgun (WGS) entry which is preliminary data.</text>
</comment>
<comment type="pathway">
    <text evidence="1">Lipid metabolism.</text>
</comment>
<dbReference type="SMART" id="SM00563">
    <property type="entry name" value="PlsC"/>
    <property type="match status" value="1"/>
</dbReference>
<feature type="transmembrane region" description="Helical" evidence="8">
    <location>
        <begin position="6"/>
        <end position="22"/>
    </location>
</feature>
<keyword evidence="3 7" id="KW-0444">Lipid biosynthesis</keyword>
<evidence type="ECO:0000256" key="1">
    <source>
        <dbReference type="ARBA" id="ARBA00005189"/>
    </source>
</evidence>
<keyword evidence="8" id="KW-0812">Transmembrane</keyword>
<dbReference type="RefSeq" id="WP_186868884.1">
    <property type="nucleotide sequence ID" value="NZ_JACOOL010000003.1"/>
</dbReference>
<feature type="domain" description="Phospholipid/glycerol acyltransferase" evidence="9">
    <location>
        <begin position="73"/>
        <end position="187"/>
    </location>
</feature>
<dbReference type="Pfam" id="PF01553">
    <property type="entry name" value="Acyltransferase"/>
    <property type="match status" value="1"/>
</dbReference>
<keyword evidence="5 7" id="KW-0443">Lipid metabolism</keyword>
<evidence type="ECO:0000256" key="7">
    <source>
        <dbReference type="RuleBase" id="RU361267"/>
    </source>
</evidence>
<dbReference type="GO" id="GO:0006654">
    <property type="term" value="P:phosphatidic acid biosynthetic process"/>
    <property type="evidence" value="ECO:0007669"/>
    <property type="project" value="TreeGrafter"/>
</dbReference>
<dbReference type="InterPro" id="IPR002123">
    <property type="entry name" value="Plipid/glycerol_acylTrfase"/>
</dbReference>
<evidence type="ECO:0000256" key="6">
    <source>
        <dbReference type="ARBA" id="ARBA00023315"/>
    </source>
</evidence>
<dbReference type="Proteomes" id="UP000637359">
    <property type="component" value="Unassembled WGS sequence"/>
</dbReference>
<organism evidence="10 11">
    <name type="scientific">Ornithinibacillus hominis</name>
    <dbReference type="NCBI Taxonomy" id="2763055"/>
    <lineage>
        <taxon>Bacteria</taxon>
        <taxon>Bacillati</taxon>
        <taxon>Bacillota</taxon>
        <taxon>Bacilli</taxon>
        <taxon>Bacillales</taxon>
        <taxon>Bacillaceae</taxon>
        <taxon>Ornithinibacillus</taxon>
    </lineage>
</organism>
<name>A0A923L464_9BACI</name>
<dbReference type="AlphaFoldDB" id="A0A923L464"/>
<sequence>MLFSIRIYTYAIILVIGSLFNLQKAKKLYRKTSTEEIREEIFHTPKTVSQKVIKATGTNVLLTGSEKIPEGPVLYVANHQGLFDILAFLGHLDKPIGFIAKKEINKLPIIRTWMGLLNCVFIDREDRRQSMKAINQGIENLKNGHSLVIFPEGTRSRGNKLNEFKPGSLRLATKANVPIVPVTINGTYKMLEEGNGRVQGSSITMTIHDAIFPEEYASLKSADLAEHLQHIVESALPYRAEREKEVKVAITTQ</sequence>